<organism evidence="1 2">
    <name type="scientific">Oryza meyeriana var. granulata</name>
    <dbReference type="NCBI Taxonomy" id="110450"/>
    <lineage>
        <taxon>Eukaryota</taxon>
        <taxon>Viridiplantae</taxon>
        <taxon>Streptophyta</taxon>
        <taxon>Embryophyta</taxon>
        <taxon>Tracheophyta</taxon>
        <taxon>Spermatophyta</taxon>
        <taxon>Magnoliopsida</taxon>
        <taxon>Liliopsida</taxon>
        <taxon>Poales</taxon>
        <taxon>Poaceae</taxon>
        <taxon>BOP clade</taxon>
        <taxon>Oryzoideae</taxon>
        <taxon>Oryzeae</taxon>
        <taxon>Oryzinae</taxon>
        <taxon>Oryza</taxon>
        <taxon>Oryza meyeriana</taxon>
    </lineage>
</organism>
<dbReference type="EMBL" id="SPHZ02000006">
    <property type="protein sequence ID" value="KAF0910803.1"/>
    <property type="molecule type" value="Genomic_DNA"/>
</dbReference>
<proteinExistence type="predicted"/>
<protein>
    <submittedName>
        <fullName evidence="1">Uncharacterized protein</fullName>
    </submittedName>
</protein>
<sequence length="70" mass="6797">MEIGGSGSGCSSARAAPVSRASSSMEPWCELHLLLAGATSGLSGEVQEGCGGAQDGRACDGVQVRTAAAS</sequence>
<gene>
    <name evidence="1" type="ORF">E2562_004770</name>
</gene>
<name>A0A6G1DGC9_9ORYZ</name>
<comment type="caution">
    <text evidence="1">The sequence shown here is derived from an EMBL/GenBank/DDBJ whole genome shotgun (WGS) entry which is preliminary data.</text>
</comment>
<dbReference type="Proteomes" id="UP000479710">
    <property type="component" value="Unassembled WGS sequence"/>
</dbReference>
<evidence type="ECO:0000313" key="2">
    <source>
        <dbReference type="Proteomes" id="UP000479710"/>
    </source>
</evidence>
<dbReference type="AlphaFoldDB" id="A0A6G1DGC9"/>
<reference evidence="1 2" key="1">
    <citation type="submission" date="2019-11" db="EMBL/GenBank/DDBJ databases">
        <title>Whole genome sequence of Oryza granulata.</title>
        <authorList>
            <person name="Li W."/>
        </authorList>
    </citation>
    <scope>NUCLEOTIDE SEQUENCE [LARGE SCALE GENOMIC DNA]</scope>
    <source>
        <strain evidence="2">cv. Menghai</strain>
        <tissue evidence="1">Leaf</tissue>
    </source>
</reference>
<keyword evidence="2" id="KW-1185">Reference proteome</keyword>
<accession>A0A6G1DGC9</accession>
<evidence type="ECO:0000313" key="1">
    <source>
        <dbReference type="EMBL" id="KAF0910803.1"/>
    </source>
</evidence>